<proteinExistence type="predicted"/>
<sequence>LNGRKTSLVFDDYRSEPFNVSGGIDQGCPLSPLGFICYNPDVLRIANPHPRKGELSLGFLDDVALAANGKSYEE</sequence>
<evidence type="ECO:0000313" key="2">
    <source>
        <dbReference type="Proteomes" id="UP000054485"/>
    </source>
</evidence>
<name>A0A0D0AI21_9AGAM</name>
<dbReference type="HOGENOM" id="CLU_169846_2_0_1"/>
<evidence type="ECO:0008006" key="3">
    <source>
        <dbReference type="Google" id="ProtNLM"/>
    </source>
</evidence>
<accession>A0A0D0AI21</accession>
<dbReference type="Proteomes" id="UP000054485">
    <property type="component" value="Unassembled WGS sequence"/>
</dbReference>
<feature type="non-terminal residue" evidence="1">
    <location>
        <position position="1"/>
    </location>
</feature>
<feature type="non-terminal residue" evidence="1">
    <location>
        <position position="74"/>
    </location>
</feature>
<dbReference type="OrthoDB" id="3044497at2759"/>
<dbReference type="InParanoid" id="A0A0D0AI21"/>
<keyword evidence="2" id="KW-1185">Reference proteome</keyword>
<protein>
    <recommendedName>
        <fullName evidence="3">Reverse transcriptase domain-containing protein</fullName>
    </recommendedName>
</protein>
<organism evidence="1 2">
    <name type="scientific">Suillus luteus UH-Slu-Lm8-n1</name>
    <dbReference type="NCBI Taxonomy" id="930992"/>
    <lineage>
        <taxon>Eukaryota</taxon>
        <taxon>Fungi</taxon>
        <taxon>Dikarya</taxon>
        <taxon>Basidiomycota</taxon>
        <taxon>Agaricomycotina</taxon>
        <taxon>Agaricomycetes</taxon>
        <taxon>Agaricomycetidae</taxon>
        <taxon>Boletales</taxon>
        <taxon>Suillineae</taxon>
        <taxon>Suillaceae</taxon>
        <taxon>Suillus</taxon>
    </lineage>
</organism>
<dbReference type="EMBL" id="KN835430">
    <property type="protein sequence ID" value="KIK37784.1"/>
    <property type="molecule type" value="Genomic_DNA"/>
</dbReference>
<reference evidence="1 2" key="1">
    <citation type="submission" date="2014-04" db="EMBL/GenBank/DDBJ databases">
        <authorList>
            <consortium name="DOE Joint Genome Institute"/>
            <person name="Kuo A."/>
            <person name="Ruytinx J."/>
            <person name="Rineau F."/>
            <person name="Colpaert J."/>
            <person name="Kohler A."/>
            <person name="Nagy L.G."/>
            <person name="Floudas D."/>
            <person name="Copeland A."/>
            <person name="Barry K.W."/>
            <person name="Cichocki N."/>
            <person name="Veneault-Fourrey C."/>
            <person name="LaButti K."/>
            <person name="Lindquist E.A."/>
            <person name="Lipzen A."/>
            <person name="Lundell T."/>
            <person name="Morin E."/>
            <person name="Murat C."/>
            <person name="Sun H."/>
            <person name="Tunlid A."/>
            <person name="Henrissat B."/>
            <person name="Grigoriev I.V."/>
            <person name="Hibbett D.S."/>
            <person name="Martin F."/>
            <person name="Nordberg H.P."/>
            <person name="Cantor M.N."/>
            <person name="Hua S.X."/>
        </authorList>
    </citation>
    <scope>NUCLEOTIDE SEQUENCE [LARGE SCALE GENOMIC DNA]</scope>
    <source>
        <strain evidence="1 2">UH-Slu-Lm8-n1</strain>
    </source>
</reference>
<gene>
    <name evidence="1" type="ORF">CY34DRAFT_61339</name>
</gene>
<evidence type="ECO:0000313" key="1">
    <source>
        <dbReference type="EMBL" id="KIK37784.1"/>
    </source>
</evidence>
<reference evidence="2" key="2">
    <citation type="submission" date="2015-01" db="EMBL/GenBank/DDBJ databases">
        <title>Evolutionary Origins and Diversification of the Mycorrhizal Mutualists.</title>
        <authorList>
            <consortium name="DOE Joint Genome Institute"/>
            <consortium name="Mycorrhizal Genomics Consortium"/>
            <person name="Kohler A."/>
            <person name="Kuo A."/>
            <person name="Nagy L.G."/>
            <person name="Floudas D."/>
            <person name="Copeland A."/>
            <person name="Barry K.W."/>
            <person name="Cichocki N."/>
            <person name="Veneault-Fourrey C."/>
            <person name="LaButti K."/>
            <person name="Lindquist E.A."/>
            <person name="Lipzen A."/>
            <person name="Lundell T."/>
            <person name="Morin E."/>
            <person name="Murat C."/>
            <person name="Riley R."/>
            <person name="Ohm R."/>
            <person name="Sun H."/>
            <person name="Tunlid A."/>
            <person name="Henrissat B."/>
            <person name="Grigoriev I.V."/>
            <person name="Hibbett D.S."/>
            <person name="Martin F."/>
        </authorList>
    </citation>
    <scope>NUCLEOTIDE SEQUENCE [LARGE SCALE GENOMIC DNA]</scope>
    <source>
        <strain evidence="2">UH-Slu-Lm8-n1</strain>
    </source>
</reference>
<dbReference type="AlphaFoldDB" id="A0A0D0AI21"/>